<dbReference type="PANTHER" id="PTHR43179:SF12">
    <property type="entry name" value="GALACTOFURANOSYLTRANSFERASE GLFT2"/>
    <property type="match status" value="1"/>
</dbReference>
<dbReference type="Gene3D" id="3.40.50.2000">
    <property type="entry name" value="Glycogen Phosphorylase B"/>
    <property type="match status" value="1"/>
</dbReference>
<keyword evidence="3" id="KW-0808">Transferase</keyword>
<feature type="domain" description="Glycosyl transferase family 1" evidence="4">
    <location>
        <begin position="417"/>
        <end position="547"/>
    </location>
</feature>
<gene>
    <name evidence="5" type="ORF">AOR01nite_25200</name>
</gene>
<dbReference type="InterPro" id="IPR029044">
    <property type="entry name" value="Nucleotide-diphossugar_trans"/>
</dbReference>
<accession>A0A4Y3TQM7</accession>
<evidence type="ECO:0000256" key="1">
    <source>
        <dbReference type="ARBA" id="ARBA00006739"/>
    </source>
</evidence>
<proteinExistence type="inferred from homology"/>
<keyword evidence="6" id="KW-1185">Reference proteome</keyword>
<name>A0A4Y3TQM7_9PROT</name>
<dbReference type="Pfam" id="PF00534">
    <property type="entry name" value="Glycos_transf_1"/>
    <property type="match status" value="1"/>
</dbReference>
<dbReference type="EMBL" id="BJMU01000027">
    <property type="protein sequence ID" value="GEB84043.1"/>
    <property type="molecule type" value="Genomic_DNA"/>
</dbReference>
<evidence type="ECO:0000313" key="6">
    <source>
        <dbReference type="Proteomes" id="UP000317617"/>
    </source>
</evidence>
<dbReference type="PANTHER" id="PTHR43179">
    <property type="entry name" value="RHAMNOSYLTRANSFERASE WBBL"/>
    <property type="match status" value="1"/>
</dbReference>
<keyword evidence="2" id="KW-0328">Glycosyltransferase</keyword>
<dbReference type="STRING" id="104099.AD949_00815"/>
<dbReference type="InterPro" id="IPR001296">
    <property type="entry name" value="Glyco_trans_1"/>
</dbReference>
<dbReference type="AlphaFoldDB" id="A0A4Y3TQM7"/>
<organism evidence="5 6">
    <name type="scientific">Acetobacter orleanensis</name>
    <dbReference type="NCBI Taxonomy" id="104099"/>
    <lineage>
        <taxon>Bacteria</taxon>
        <taxon>Pseudomonadati</taxon>
        <taxon>Pseudomonadota</taxon>
        <taxon>Alphaproteobacteria</taxon>
        <taxon>Acetobacterales</taxon>
        <taxon>Acetobacteraceae</taxon>
        <taxon>Acetobacter</taxon>
    </lineage>
</organism>
<sequence>MGFPKSVNRGMRHRKQQEDVVLLNSDTLVCQNWLKNLQKAAYSEPNIGTATPLSNNATIFSYPSVNADNPVPNAKACQDISAVMGRIWHRDTIDVPTAHGFCMYVKSSCLEQTGLFREDIFAQGYGEENDFSRRAAALRWRHVVCMGTYVGHAESQSFSPVKHDLIARNLEILNGLHPGYARLITRWQNRDPLAFYRKNLDLARLHQNNPSLKSVILIMHNREGGILRHVWHRASLYEQAGIFAFIMQPENHCSGRPIWKLTSLREKDYPNLIIPRNAFSFRALYKELNCEKFEIHSYIGSTIEKIFSLSQCGLPYDIYIHDYSWFCPRITLVSDTNHYCGEPDFEACLACIKISGTRTDDPAPLGKLRNWSRTLLAQAQRIICPSKESAARLKRHFVGLQPEVIPWEHVLNVEALSFPIKRHHEKRIIGILGAISIEKGYEILLVLAQHIKALHVPLRLVLIGYSCNDPALLETGVITITGHYEEYEIQALTEKYAIDWFFLPSLWPETWSYVLTHIWTCNRAAIVYDIGAPAERIKQAGGGLVIPLHTALPVLITLLMSPYDYLGAFRTQGDAFPSSSRSIRP</sequence>
<dbReference type="GO" id="GO:0016757">
    <property type="term" value="F:glycosyltransferase activity"/>
    <property type="evidence" value="ECO:0007669"/>
    <property type="project" value="UniProtKB-KW"/>
</dbReference>
<reference evidence="5 6" key="1">
    <citation type="submission" date="2019-06" db="EMBL/GenBank/DDBJ databases">
        <title>Whole genome shotgun sequence of Acetobacter orleanensis NBRC 13752.</title>
        <authorList>
            <person name="Hosoyama A."/>
            <person name="Uohara A."/>
            <person name="Ohji S."/>
            <person name="Ichikawa N."/>
        </authorList>
    </citation>
    <scope>NUCLEOTIDE SEQUENCE [LARGE SCALE GENOMIC DNA]</scope>
    <source>
        <strain evidence="5 6">NBRC 13752</strain>
    </source>
</reference>
<evidence type="ECO:0000256" key="2">
    <source>
        <dbReference type="ARBA" id="ARBA00022676"/>
    </source>
</evidence>
<dbReference type="Gene3D" id="3.90.550.10">
    <property type="entry name" value="Spore Coat Polysaccharide Biosynthesis Protein SpsA, Chain A"/>
    <property type="match status" value="1"/>
</dbReference>
<protein>
    <recommendedName>
        <fullName evidence="4">Glycosyl transferase family 1 domain-containing protein</fullName>
    </recommendedName>
</protein>
<dbReference type="SUPFAM" id="SSF53448">
    <property type="entry name" value="Nucleotide-diphospho-sugar transferases"/>
    <property type="match status" value="1"/>
</dbReference>
<dbReference type="SUPFAM" id="SSF53756">
    <property type="entry name" value="UDP-Glycosyltransferase/glycogen phosphorylase"/>
    <property type="match status" value="1"/>
</dbReference>
<comment type="caution">
    <text evidence="5">The sequence shown here is derived from an EMBL/GenBank/DDBJ whole genome shotgun (WGS) entry which is preliminary data.</text>
</comment>
<evidence type="ECO:0000313" key="5">
    <source>
        <dbReference type="EMBL" id="GEB84043.1"/>
    </source>
</evidence>
<comment type="similarity">
    <text evidence="1">Belongs to the glycosyltransferase 2 family.</text>
</comment>
<evidence type="ECO:0000259" key="4">
    <source>
        <dbReference type="Pfam" id="PF00534"/>
    </source>
</evidence>
<evidence type="ECO:0000256" key="3">
    <source>
        <dbReference type="ARBA" id="ARBA00022679"/>
    </source>
</evidence>
<dbReference type="Proteomes" id="UP000317617">
    <property type="component" value="Unassembled WGS sequence"/>
</dbReference>